<dbReference type="EMBL" id="JACJSG010000020">
    <property type="protein sequence ID" value="MBD2502092.1"/>
    <property type="molecule type" value="Genomic_DNA"/>
</dbReference>
<gene>
    <name evidence="1" type="ORF">H6G83_15980</name>
</gene>
<accession>A0ABR8D5A6</accession>
<proteinExistence type="predicted"/>
<dbReference type="Proteomes" id="UP000661112">
    <property type="component" value="Unassembled WGS sequence"/>
</dbReference>
<name>A0ABR8D5A6_9NOST</name>
<evidence type="ECO:0008006" key="3">
    <source>
        <dbReference type="Google" id="ProtNLM"/>
    </source>
</evidence>
<dbReference type="Pfam" id="PF04411">
    <property type="entry name" value="PDDEXK_7"/>
    <property type="match status" value="1"/>
</dbReference>
<dbReference type="InterPro" id="IPR007505">
    <property type="entry name" value="PDDEXK_7"/>
</dbReference>
<evidence type="ECO:0000313" key="1">
    <source>
        <dbReference type="EMBL" id="MBD2502092.1"/>
    </source>
</evidence>
<keyword evidence="2" id="KW-1185">Reference proteome</keyword>
<sequence>MVGKDKTGIFVRVFPNGKPIIVLSHPQQETIVKLIPERTYNISGEIYSSSHAKRPDIALEIQLANGSHLVYIFDPKYKLESENQDNISRKSKPIRQDIDKMHAYSHAIRDSKGRQVVNYAAILYPGTHKTYPNAQIEALPAYPGNEAELRTHLRRILTQALIDVAKSRDEI</sequence>
<organism evidence="1 2">
    <name type="scientific">Anabaena azotica FACHB-119</name>
    <dbReference type="NCBI Taxonomy" id="947527"/>
    <lineage>
        <taxon>Bacteria</taxon>
        <taxon>Bacillati</taxon>
        <taxon>Cyanobacteriota</taxon>
        <taxon>Cyanophyceae</taxon>
        <taxon>Nostocales</taxon>
        <taxon>Nostocaceae</taxon>
        <taxon>Anabaena</taxon>
        <taxon>Anabaena azotica</taxon>
    </lineage>
</organism>
<reference evidence="1 2" key="1">
    <citation type="journal article" date="2020" name="ISME J.">
        <title>Comparative genomics reveals insights into cyanobacterial evolution and habitat adaptation.</title>
        <authorList>
            <person name="Chen M.Y."/>
            <person name="Teng W.K."/>
            <person name="Zhao L."/>
            <person name="Hu C.X."/>
            <person name="Zhou Y.K."/>
            <person name="Han B.P."/>
            <person name="Song L.R."/>
            <person name="Shu W.S."/>
        </authorList>
    </citation>
    <scope>NUCLEOTIDE SEQUENCE [LARGE SCALE GENOMIC DNA]</scope>
    <source>
        <strain evidence="1 2">FACHB-119</strain>
    </source>
</reference>
<evidence type="ECO:0000313" key="2">
    <source>
        <dbReference type="Proteomes" id="UP000661112"/>
    </source>
</evidence>
<protein>
    <recommendedName>
        <fullName evidence="3">PD-(D/E)XK endonuclease-like domain-containing protein</fullName>
    </recommendedName>
</protein>
<comment type="caution">
    <text evidence="1">The sequence shown here is derived from an EMBL/GenBank/DDBJ whole genome shotgun (WGS) entry which is preliminary data.</text>
</comment>